<protein>
    <submittedName>
        <fullName evidence="2">Uncharacterized protein</fullName>
    </submittedName>
</protein>
<name>A0A410DUZ0_9CLOT</name>
<dbReference type="KEGG" id="cmah:C1I91_15330"/>
<gene>
    <name evidence="2" type="ORF">C1I91_15330</name>
</gene>
<proteinExistence type="predicted"/>
<dbReference type="AlphaFoldDB" id="A0A410DUZ0"/>
<dbReference type="OrthoDB" id="2229970at2"/>
<dbReference type="RefSeq" id="WP_128213632.1">
    <property type="nucleotide sequence ID" value="NZ_CP025746.1"/>
</dbReference>
<accession>A0A410DUZ0</accession>
<keyword evidence="1" id="KW-0732">Signal</keyword>
<evidence type="ECO:0000313" key="2">
    <source>
        <dbReference type="EMBL" id="QAA32899.1"/>
    </source>
</evidence>
<feature type="signal peptide" evidence="1">
    <location>
        <begin position="1"/>
        <end position="25"/>
    </location>
</feature>
<keyword evidence="3" id="KW-1185">Reference proteome</keyword>
<dbReference type="EMBL" id="CP025746">
    <property type="protein sequence ID" value="QAA32899.1"/>
    <property type="molecule type" value="Genomic_DNA"/>
</dbReference>
<feature type="chain" id="PRO_5019466873" evidence="1">
    <location>
        <begin position="26"/>
        <end position="133"/>
    </location>
</feature>
<evidence type="ECO:0000313" key="3">
    <source>
        <dbReference type="Proteomes" id="UP000286268"/>
    </source>
</evidence>
<organism evidence="2 3">
    <name type="scientific">Clostridium manihotivorum</name>
    <dbReference type="NCBI Taxonomy" id="2320868"/>
    <lineage>
        <taxon>Bacteria</taxon>
        <taxon>Bacillati</taxon>
        <taxon>Bacillota</taxon>
        <taxon>Clostridia</taxon>
        <taxon>Eubacteriales</taxon>
        <taxon>Clostridiaceae</taxon>
        <taxon>Clostridium</taxon>
    </lineage>
</organism>
<evidence type="ECO:0000256" key="1">
    <source>
        <dbReference type="SAM" id="SignalP"/>
    </source>
</evidence>
<reference evidence="2 3" key="1">
    <citation type="submission" date="2018-01" db="EMBL/GenBank/DDBJ databases">
        <title>Genome Sequencing and Assembly of Anaerobacter polyendosporus strain CT4.</title>
        <authorList>
            <person name="Tachaapaikoon C."/>
            <person name="Sutheeworapong S."/>
            <person name="Jenjaroenpun P."/>
            <person name="Wongsurawat T."/>
            <person name="Nookeaw I."/>
            <person name="Cheawchanlertfa P."/>
            <person name="Kosugi A."/>
            <person name="Cheevadhanarak S."/>
            <person name="Ratanakhanokchai K."/>
        </authorList>
    </citation>
    <scope>NUCLEOTIDE SEQUENCE [LARGE SCALE GENOMIC DNA]</scope>
    <source>
        <strain evidence="2 3">CT4</strain>
    </source>
</reference>
<dbReference type="Proteomes" id="UP000286268">
    <property type="component" value="Chromosome"/>
</dbReference>
<sequence length="133" mass="14411">MKMKKVVAAGLVAAAVMGTSSIAYAGVYYNYDLVVPVSGGIDTSPGYKADASAPYAYNDNELVGGGYKLYSTIRLHDTNVSDEDYFTANGWSKMKYYGDASNVRGYSLTMHIKSGMDCWVRVHAAGSWTPDSY</sequence>